<feature type="compositionally biased region" description="Basic and acidic residues" evidence="1">
    <location>
        <begin position="312"/>
        <end position="321"/>
    </location>
</feature>
<feature type="compositionally biased region" description="Polar residues" evidence="1">
    <location>
        <begin position="322"/>
        <end position="343"/>
    </location>
</feature>
<dbReference type="OrthoDB" id="4199595at2759"/>
<feature type="region of interest" description="Disordered" evidence="1">
    <location>
        <begin position="24"/>
        <end position="57"/>
    </location>
</feature>
<feature type="region of interest" description="Disordered" evidence="1">
    <location>
        <begin position="119"/>
        <end position="151"/>
    </location>
</feature>
<evidence type="ECO:0000313" key="2">
    <source>
        <dbReference type="EMBL" id="KKZ62850.1"/>
    </source>
</evidence>
<name>A0A0G2HYG4_9EURO</name>
<evidence type="ECO:0000313" key="3">
    <source>
        <dbReference type="Proteomes" id="UP000034164"/>
    </source>
</evidence>
<feature type="compositionally biased region" description="Polar residues" evidence="1">
    <location>
        <begin position="180"/>
        <end position="200"/>
    </location>
</feature>
<dbReference type="VEuPathDB" id="FungiDB:EMCG_02784"/>
<feature type="region of interest" description="Disordered" evidence="1">
    <location>
        <begin position="180"/>
        <end position="207"/>
    </location>
</feature>
<feature type="compositionally biased region" description="Polar residues" evidence="1">
    <location>
        <begin position="135"/>
        <end position="145"/>
    </location>
</feature>
<reference evidence="3" key="1">
    <citation type="journal article" date="2015" name="PLoS Genet.">
        <title>The dynamic genome and transcriptome of the human fungal pathogen Blastomyces and close relative Emmonsia.</title>
        <authorList>
            <person name="Munoz J.F."/>
            <person name="Gauthier G.M."/>
            <person name="Desjardins C.A."/>
            <person name="Gallo J.E."/>
            <person name="Holder J."/>
            <person name="Sullivan T.D."/>
            <person name="Marty A.J."/>
            <person name="Carmen J.C."/>
            <person name="Chen Z."/>
            <person name="Ding L."/>
            <person name="Gujja S."/>
            <person name="Magrini V."/>
            <person name="Misas E."/>
            <person name="Mitreva M."/>
            <person name="Priest M."/>
            <person name="Saif S."/>
            <person name="Whiston E.A."/>
            <person name="Young S."/>
            <person name="Zeng Q."/>
            <person name="Goldman W.E."/>
            <person name="Mardis E.R."/>
            <person name="Taylor J.W."/>
            <person name="McEwen J.G."/>
            <person name="Clay O.K."/>
            <person name="Klein B.S."/>
            <person name="Cuomo C.A."/>
        </authorList>
    </citation>
    <scope>NUCLEOTIDE SEQUENCE [LARGE SCALE GENOMIC DNA]</scope>
    <source>
        <strain evidence="3">UAMH 3008</strain>
    </source>
</reference>
<accession>A0A0G2HYG4</accession>
<protein>
    <submittedName>
        <fullName evidence="2">Uncharacterized protein</fullName>
    </submittedName>
</protein>
<dbReference type="AlphaFoldDB" id="A0A0G2HYG4"/>
<organism evidence="2 3">
    <name type="scientific">[Emmonsia] crescens</name>
    <dbReference type="NCBI Taxonomy" id="73230"/>
    <lineage>
        <taxon>Eukaryota</taxon>
        <taxon>Fungi</taxon>
        <taxon>Dikarya</taxon>
        <taxon>Ascomycota</taxon>
        <taxon>Pezizomycotina</taxon>
        <taxon>Eurotiomycetes</taxon>
        <taxon>Eurotiomycetidae</taxon>
        <taxon>Onygenales</taxon>
        <taxon>Ajellomycetaceae</taxon>
        <taxon>Emergomyces</taxon>
    </lineage>
</organism>
<feature type="region of interest" description="Disordered" evidence="1">
    <location>
        <begin position="302"/>
        <end position="411"/>
    </location>
</feature>
<dbReference type="Proteomes" id="UP000034164">
    <property type="component" value="Unassembled WGS sequence"/>
</dbReference>
<evidence type="ECO:0000256" key="1">
    <source>
        <dbReference type="SAM" id="MobiDB-lite"/>
    </source>
</evidence>
<proteinExistence type="predicted"/>
<sequence length="640" mass="72003">MNPFAFSPFGFNFRRQPATYTRGAGPYVSRDFPNTTQIHTASRPLSRPGPNEEGMFRPPAILSTLFPAEVENGAEPEPEDTEMEDGEVIDLICDNESSNRPDQNSRQLPDNVTRVHSGFLQRRQSGKHSEPKIENGTSRCSTQRASAEVDDNDAAESWLRLRLQREEDLKSRTRVITDLPVNSGTSKRGRFQNHSQVKQDSQAKKRFNQSAANLKKTREDLDGYLAKDPQHKKALEERQLCQIYKKKVDRGEALTAGETDRLGRIRRNTSRRECSFESKMKSDLDSCRKNRQLHELPKVGVDAESNPSYTKLENDSFEPHSRCSSSTLSDATPGLSQRKTISGKTIRGGKFSSGYSRNAPPRILSSSAKNCLDGIGDGGGGKEETGEEDGEEEEEEEPSEDDEDEETMEECGQGETFWSYSVYQSTEGDFQDEEEPKCLETYFSRAKAEAKIRKQILRLQAAASIQERKRIECRIILEDNGLHAQVICFASSGRTVTVYMEKEVVEAAELSKTAQLNLSILPCRVYSVVEQVIDPLNADVPIGSPVWSECFVLRQHANEQANRRLLSYLTSYAENDETYNHIAGGTLEVDQGRYLRDLEDGERLFDRKIYLPAGPGGNTNTQKKHVVVRVVEQLLRGPRN</sequence>
<comment type="caution">
    <text evidence="2">The sequence shown here is derived from an EMBL/GenBank/DDBJ whole genome shotgun (WGS) entry which is preliminary data.</text>
</comment>
<feature type="compositionally biased region" description="Acidic residues" evidence="1">
    <location>
        <begin position="385"/>
        <end position="409"/>
    </location>
</feature>
<dbReference type="EMBL" id="LCZI01001022">
    <property type="protein sequence ID" value="KKZ62850.1"/>
    <property type="molecule type" value="Genomic_DNA"/>
</dbReference>
<gene>
    <name evidence="2" type="ORF">EMCG_02784</name>
</gene>